<evidence type="ECO:0000256" key="11">
    <source>
        <dbReference type="PIRSR" id="PIRSR005784-1"/>
    </source>
</evidence>
<evidence type="ECO:0000256" key="6">
    <source>
        <dbReference type="ARBA" id="ARBA00022982"/>
    </source>
</evidence>
<dbReference type="InterPro" id="IPR007202">
    <property type="entry name" value="4Fe-4S_dom"/>
</dbReference>
<gene>
    <name evidence="10" type="primary">rnfB</name>
    <name evidence="12" type="ORF">SAMN04244550_02791</name>
</gene>
<evidence type="ECO:0000256" key="7">
    <source>
        <dbReference type="ARBA" id="ARBA00023004"/>
    </source>
</evidence>
<keyword evidence="4 10" id="KW-0677">Repeat</keyword>
<feature type="binding site" evidence="10 11">
    <location>
        <position position="115"/>
    </location>
    <ligand>
        <name>[4Fe-4S] cluster</name>
        <dbReference type="ChEBI" id="CHEBI:49883"/>
        <label>2</label>
    </ligand>
</feature>
<protein>
    <recommendedName>
        <fullName evidence="10">Ion-translocating oxidoreductase complex subunit B</fullName>
        <ecNumber evidence="10">7.-.-.-</ecNumber>
    </recommendedName>
    <alternativeName>
        <fullName evidence="10">Rnf electron transport complex subunit B</fullName>
    </alternativeName>
</protein>
<feature type="binding site" evidence="10 11">
    <location>
        <position position="122"/>
    </location>
    <ligand>
        <name>[4Fe-4S] cluster</name>
        <dbReference type="ChEBI" id="CHEBI:49883"/>
        <label>3</label>
    </ligand>
</feature>
<dbReference type="Gene3D" id="1.10.15.40">
    <property type="entry name" value="Electron transport complex subunit B, putative Fe-S cluster"/>
    <property type="match status" value="1"/>
</dbReference>
<feature type="binding site" evidence="10 11">
    <location>
        <position position="71"/>
    </location>
    <ligand>
        <name>[4Fe-4S] cluster</name>
        <dbReference type="ChEBI" id="CHEBI:49883"/>
        <label>1</label>
    </ligand>
</feature>
<dbReference type="Pfam" id="PF14697">
    <property type="entry name" value="Fer4_21"/>
    <property type="match status" value="1"/>
</dbReference>
<accession>A0A0Q0UK09</accession>
<feature type="binding site" evidence="10 11">
    <location>
        <position position="49"/>
    </location>
    <ligand>
        <name>[4Fe-4S] cluster</name>
        <dbReference type="ChEBI" id="CHEBI:49883"/>
        <label>1</label>
    </ligand>
</feature>
<evidence type="ECO:0000256" key="8">
    <source>
        <dbReference type="ARBA" id="ARBA00023014"/>
    </source>
</evidence>
<dbReference type="InterPro" id="IPR050395">
    <property type="entry name" value="4Fe4S_Ferredoxin_RnfB"/>
</dbReference>
<feature type="binding site" evidence="10 11">
    <location>
        <position position="46"/>
    </location>
    <ligand>
        <name>[4Fe-4S] cluster</name>
        <dbReference type="ChEBI" id="CHEBI:49883"/>
        <label>1</label>
    </ligand>
</feature>
<evidence type="ECO:0000256" key="4">
    <source>
        <dbReference type="ARBA" id="ARBA00022737"/>
    </source>
</evidence>
<dbReference type="PANTHER" id="PTHR43560">
    <property type="entry name" value="ION-TRANSLOCATING OXIDOREDUCTASE COMPLEX SUBUNIT B"/>
    <property type="match status" value="1"/>
</dbReference>
<dbReference type="GO" id="GO:0009055">
    <property type="term" value="F:electron transfer activity"/>
    <property type="evidence" value="ECO:0007669"/>
    <property type="project" value="InterPro"/>
</dbReference>
<dbReference type="NCBIfam" id="TIGR01944">
    <property type="entry name" value="rnfB"/>
    <property type="match status" value="1"/>
</dbReference>
<feature type="binding site" evidence="10 11">
    <location>
        <position position="152"/>
    </location>
    <ligand>
        <name>[4Fe-4S] cluster</name>
        <dbReference type="ChEBI" id="CHEBI:49883"/>
        <label>2</label>
    </ligand>
</feature>
<dbReference type="RefSeq" id="WP_055209276.1">
    <property type="nucleotide sequence ID" value="NZ_CP061202.1"/>
</dbReference>
<dbReference type="GO" id="GO:0022900">
    <property type="term" value="P:electron transport chain"/>
    <property type="evidence" value="ECO:0007669"/>
    <property type="project" value="UniProtKB-UniRule"/>
</dbReference>
<evidence type="ECO:0000256" key="9">
    <source>
        <dbReference type="ARBA" id="ARBA00023136"/>
    </source>
</evidence>
<evidence type="ECO:0000256" key="5">
    <source>
        <dbReference type="ARBA" id="ARBA00022967"/>
    </source>
</evidence>
<comment type="cofactor">
    <cofactor evidence="10 11">
        <name>[4Fe-4S] cluster</name>
        <dbReference type="ChEBI" id="CHEBI:49883"/>
    </cofactor>
    <text evidence="10 11">Binds 3 [4Fe-4S] clusters.</text>
</comment>
<keyword evidence="5 10" id="KW-1278">Translocase</keyword>
<feature type="region of interest" description="Hydrophobic" evidence="10">
    <location>
        <begin position="1"/>
        <end position="23"/>
    </location>
</feature>
<evidence type="ECO:0000313" key="13">
    <source>
        <dbReference type="Proteomes" id="UP000183812"/>
    </source>
</evidence>
<evidence type="ECO:0000256" key="3">
    <source>
        <dbReference type="ARBA" id="ARBA00022723"/>
    </source>
</evidence>
<dbReference type="EMBL" id="FNAY01000016">
    <property type="protein sequence ID" value="SDF75535.1"/>
    <property type="molecule type" value="Genomic_DNA"/>
</dbReference>
<dbReference type="GO" id="GO:0051539">
    <property type="term" value="F:4 iron, 4 sulfur cluster binding"/>
    <property type="evidence" value="ECO:0007669"/>
    <property type="project" value="UniProtKB-UniRule"/>
</dbReference>
<dbReference type="Gene3D" id="3.30.70.20">
    <property type="match status" value="1"/>
</dbReference>
<keyword evidence="3 10" id="KW-0479">Metal-binding</keyword>
<comment type="subcellular location">
    <subcellularLocation>
        <location evidence="10">Cell inner membrane</location>
    </subcellularLocation>
</comment>
<keyword evidence="1 10" id="KW-0813">Transport</keyword>
<dbReference type="GO" id="GO:0046872">
    <property type="term" value="F:metal ion binding"/>
    <property type="evidence" value="ECO:0007669"/>
    <property type="project" value="UniProtKB-KW"/>
</dbReference>
<feature type="binding site" evidence="10 11">
    <location>
        <position position="145"/>
    </location>
    <ligand>
        <name>[4Fe-4S] cluster</name>
        <dbReference type="ChEBI" id="CHEBI:49883"/>
        <label>3</label>
    </ligand>
</feature>
<feature type="binding site" evidence="10 11">
    <location>
        <position position="54"/>
    </location>
    <ligand>
        <name>[4Fe-4S] cluster</name>
        <dbReference type="ChEBI" id="CHEBI:49883"/>
        <label>1</label>
    </ligand>
</feature>
<evidence type="ECO:0000256" key="2">
    <source>
        <dbReference type="ARBA" id="ARBA00022485"/>
    </source>
</evidence>
<dbReference type="OrthoDB" id="9800445at2"/>
<name>A0A0Q0UK09_RHOCA</name>
<keyword evidence="8 10" id="KW-0411">Iron-sulfur</keyword>
<keyword evidence="10" id="KW-1003">Cell membrane</keyword>
<feature type="binding site" evidence="10 11">
    <location>
        <position position="142"/>
    </location>
    <ligand>
        <name>[4Fe-4S] cluster</name>
        <dbReference type="ChEBI" id="CHEBI:49883"/>
        <label>3</label>
    </ligand>
</feature>
<dbReference type="Pfam" id="PF04060">
    <property type="entry name" value="FeS"/>
    <property type="match status" value="1"/>
</dbReference>
<feature type="binding site" evidence="10 11">
    <location>
        <position position="148"/>
    </location>
    <ligand>
        <name>[4Fe-4S] cluster</name>
        <dbReference type="ChEBI" id="CHEBI:49883"/>
        <label>3</label>
    </ligand>
</feature>
<proteinExistence type="inferred from homology"/>
<comment type="caution">
    <text evidence="10">Lacks conserved residue(s) required for the propagation of feature annotation.</text>
</comment>
<keyword evidence="2 10" id="KW-0004">4Fe-4S</keyword>
<dbReference type="InterPro" id="IPR017896">
    <property type="entry name" value="4Fe4S_Fe-S-bd"/>
</dbReference>
<dbReference type="SUPFAM" id="SSF54862">
    <property type="entry name" value="4Fe-4S ferredoxins"/>
    <property type="match status" value="1"/>
</dbReference>
<organism evidence="12 13">
    <name type="scientific">Rhodobacter capsulatus</name>
    <name type="common">Rhodopseudomonas capsulata</name>
    <dbReference type="NCBI Taxonomy" id="1061"/>
    <lineage>
        <taxon>Bacteria</taxon>
        <taxon>Pseudomonadati</taxon>
        <taxon>Pseudomonadota</taxon>
        <taxon>Alphaproteobacteria</taxon>
        <taxon>Rhodobacterales</taxon>
        <taxon>Rhodobacter group</taxon>
        <taxon>Rhodobacter</taxon>
    </lineage>
</organism>
<evidence type="ECO:0000313" key="12">
    <source>
        <dbReference type="EMBL" id="SDF75535.1"/>
    </source>
</evidence>
<dbReference type="InterPro" id="IPR010207">
    <property type="entry name" value="Elect_transpt_cplx_RnfB/RsxB"/>
</dbReference>
<dbReference type="InterPro" id="IPR016463">
    <property type="entry name" value="RnfB/RsxB_Proteobac"/>
</dbReference>
<evidence type="ECO:0000256" key="10">
    <source>
        <dbReference type="HAMAP-Rule" id="MF_00463"/>
    </source>
</evidence>
<dbReference type="PROSITE" id="PS51656">
    <property type="entry name" value="4FE4S"/>
    <property type="match status" value="1"/>
</dbReference>
<dbReference type="PIRSF" id="PIRSF005784">
    <property type="entry name" value="Elect_transpt_RnfB"/>
    <property type="match status" value="1"/>
</dbReference>
<dbReference type="InterPro" id="IPR017900">
    <property type="entry name" value="4Fe4S_Fe_S_CS"/>
</dbReference>
<keyword evidence="6 10" id="KW-0249">Electron transport</keyword>
<dbReference type="PANTHER" id="PTHR43560:SF1">
    <property type="entry name" value="ION-TRANSLOCATING OXIDOREDUCTASE COMPLEX SUBUNIT B"/>
    <property type="match status" value="1"/>
</dbReference>
<comment type="similarity">
    <text evidence="10">Belongs to the 4Fe4S bacterial-type ferredoxin family. RnfB subfamily.</text>
</comment>
<dbReference type="PROSITE" id="PS00198">
    <property type="entry name" value="4FE4S_FER_1"/>
    <property type="match status" value="1"/>
</dbReference>
<comment type="subunit">
    <text evidence="10">The complex is composed of six subunits: RnfA, RnfB, RnfC, RnfD, RnfE and RnfG.</text>
</comment>
<comment type="function">
    <text evidence="10">Part of a membrane-bound complex that couples electron transfer with translocation of ions across the membrane.</text>
</comment>
<dbReference type="HAMAP" id="MF_00463">
    <property type="entry name" value="RsxB_RnfB"/>
    <property type="match status" value="1"/>
</dbReference>
<dbReference type="GO" id="GO:0005886">
    <property type="term" value="C:plasma membrane"/>
    <property type="evidence" value="ECO:0007669"/>
    <property type="project" value="UniProtKB-SubCell"/>
</dbReference>
<dbReference type="AlphaFoldDB" id="A0A0Q0UK09"/>
<reference evidence="12 13" key="1">
    <citation type="submission" date="2016-10" db="EMBL/GenBank/DDBJ databases">
        <authorList>
            <person name="de Groot N.N."/>
        </authorList>
    </citation>
    <scope>NUCLEOTIDE SEQUENCE [LARGE SCALE GENOMIC DNA]</scope>
    <source>
        <strain evidence="13">DSM 938 / 37b4</strain>
    </source>
</reference>
<dbReference type="PROSITE" id="PS51379">
    <property type="entry name" value="4FE4S_FER_2"/>
    <property type="match status" value="2"/>
</dbReference>
<feature type="binding site" evidence="10 11">
    <location>
        <position position="112"/>
    </location>
    <ligand>
        <name>[4Fe-4S] cluster</name>
        <dbReference type="ChEBI" id="CHEBI:49883"/>
        <label>2</label>
    </ligand>
</feature>
<keyword evidence="10" id="KW-0997">Cell inner membrane</keyword>
<evidence type="ECO:0000256" key="1">
    <source>
        <dbReference type="ARBA" id="ARBA00022448"/>
    </source>
</evidence>
<keyword evidence="9 10" id="KW-0472">Membrane</keyword>
<dbReference type="EC" id="7.-.-.-" evidence="10"/>
<dbReference type="Proteomes" id="UP000183812">
    <property type="component" value="Unassembled WGS sequence"/>
</dbReference>
<sequence>MIAAAASMSALGLGLGYLLGAAARKFHVETPPIVEEIGKILPGTNCGACGFPGCNGLAEAMAEGNAPLTACTPGGRDVALALAEIVTVEAGAEAGPIAEIEPMVAFVFEDHCTGCQKCFKRCPTDAIVGGAKQIHTVVMDACIGCDACIEVCPTEAIVSRVKPKSLKTWYWDKPQPGLAAARAETAA</sequence>
<keyword evidence="7 10" id="KW-0408">Iron</keyword>
<feature type="binding site" evidence="10 11">
    <location>
        <position position="118"/>
    </location>
    <ligand>
        <name>[4Fe-4S] cluster</name>
        <dbReference type="ChEBI" id="CHEBI:49883"/>
        <label>2</label>
    </ligand>
</feature>